<protein>
    <submittedName>
        <fullName evidence="8">Uncharacterized protein</fullName>
    </submittedName>
</protein>
<feature type="region of interest" description="Disordered" evidence="6">
    <location>
        <begin position="27"/>
        <end position="46"/>
    </location>
</feature>
<feature type="compositionally biased region" description="Polar residues" evidence="6">
    <location>
        <begin position="571"/>
        <end position="595"/>
    </location>
</feature>
<evidence type="ECO:0000256" key="6">
    <source>
        <dbReference type="SAM" id="MobiDB-lite"/>
    </source>
</evidence>
<keyword evidence="5 7" id="KW-0472">Membrane</keyword>
<feature type="region of interest" description="Disordered" evidence="6">
    <location>
        <begin position="1054"/>
        <end position="1127"/>
    </location>
</feature>
<dbReference type="RefSeq" id="XP_022650864.1">
    <property type="nucleotide sequence ID" value="XM_022795129.1"/>
</dbReference>
<feature type="region of interest" description="Disordered" evidence="6">
    <location>
        <begin position="621"/>
        <end position="647"/>
    </location>
</feature>
<feature type="region of interest" description="Disordered" evidence="6">
    <location>
        <begin position="571"/>
        <end position="601"/>
    </location>
</feature>
<feature type="transmembrane region" description="Helical" evidence="7">
    <location>
        <begin position="240"/>
        <end position="265"/>
    </location>
</feature>
<accession>A0A7M7JTD3</accession>
<feature type="region of interest" description="Disordered" evidence="6">
    <location>
        <begin position="117"/>
        <end position="165"/>
    </location>
</feature>
<evidence type="ECO:0000256" key="3">
    <source>
        <dbReference type="ARBA" id="ARBA00022692"/>
    </source>
</evidence>
<evidence type="ECO:0000256" key="2">
    <source>
        <dbReference type="ARBA" id="ARBA00005308"/>
    </source>
</evidence>
<feature type="compositionally biased region" description="Low complexity" evidence="6">
    <location>
        <begin position="1063"/>
        <end position="1118"/>
    </location>
</feature>
<feature type="region of interest" description="Disordered" evidence="6">
    <location>
        <begin position="287"/>
        <end position="336"/>
    </location>
</feature>
<sequence length="1127" mass="115148">MGSLLADGMGALMSIYGAGSGAIRDPEVGKEWPGATNSTHQSDSAIGDLLVRKGGRRSYGVDDGGQSGCLRLSQAASGAKRAQDAPRPRQRATRCWDFLSGMNSAAVIGRQLRQQNRAPGPLAVPGRPRAPSHVNLGPLPTSVTGAAIGSSPHKDSNANKAQDDEDKQHSLIPAYVSLGCVWKFAKALTPGVLLIAIGTAMCVVGFLAEQLSTTVIVIDNVNNETSTTVNRSMEYHLHNLSFAGPAIMGLGGICIVAACVLTFGVKDHHHRVVPVDEKRPSIGEALVPILPLPPKGRRKPKPPVDAQAAAGQTPDAAPTVAGGSNAAPATLRSNSNGSISATTIRQAIADNNETNDLVAATVTAAAHGAKDPWSSPPISGVNAASNPHCHSNNMNQLITTNIHNSTTTIMPITNATNSSSNSSPTTVLPAISSMVSAFSLNSSTAITAKTTTILTGIHSHNVDSHNDDRKKSPSPQLASLAAESDGAFAEYPDPVHPDYRAYPDYPERYLADSAQSAAVLGDTGSGSGCSTPASNLSLPPILGSSGVWTCSISGNVGAGGIGGAIGSGLPQSASPHNSYNAVSASGAGSTPSVNHPSLGHQQYRHYGGGYHSYNTHLPGLSSGGAGRSSHVAGQASPYSSSNSSSNYSGAPPSSLSFAPLHMRTGATPPFKMRPAPSLSTSSTCTNFLLSPQYEATFIPSPTDLQILDPDGCDTPSSSKSFYMSRSASASSGLHLDMYLSRLPVSLRMQLSSKLFASMESDGLSSISTSDNDLAASNNTADVIVLRDFSKGGIKRTSFNSSVNKVGSSKATSTEDSQEVTPLLADDDSPATADSTPGSLGGGIPVGSRGVPLLPIAAIGLGAPCGGHSGGASSYQSKPSEVLRSSVSGSTELGDVTTSTGVLTPTLTPGIPEQQEQISHPLQHPLQQISQPLTQLQSNNSSSTSSFDGRFPLLRQAATESSRTLNGKLPSATAPSHQTINEPNQINQLFSNNQANSQTNSCMSNLLEESSPVFAVAPSSGVGVSAAVGGGGRSVSPLMCASLTAMRTETIDGISPNAASSMTASSVGASQSMSSTAVGHPSSGSTNNNSSGSGINTSANTTNDNNSSSNSTSSTRNSSGHALHNVPS</sequence>
<evidence type="ECO:0000256" key="5">
    <source>
        <dbReference type="ARBA" id="ARBA00023136"/>
    </source>
</evidence>
<dbReference type="EnsemblMetazoa" id="XM_022795129">
    <property type="protein sequence ID" value="XP_022650864"/>
    <property type="gene ID" value="LOC111245994"/>
</dbReference>
<feature type="region of interest" description="Disordered" evidence="6">
    <location>
        <begin position="958"/>
        <end position="979"/>
    </location>
</feature>
<reference evidence="8" key="1">
    <citation type="submission" date="2021-01" db="UniProtKB">
        <authorList>
            <consortium name="EnsemblMetazoa"/>
        </authorList>
    </citation>
    <scope>IDENTIFICATION</scope>
</reference>
<dbReference type="InParanoid" id="A0A7M7JTD3"/>
<dbReference type="OrthoDB" id="9994280at2759"/>
<evidence type="ECO:0000313" key="8">
    <source>
        <dbReference type="EnsemblMetazoa" id="XP_022650864"/>
    </source>
</evidence>
<evidence type="ECO:0000256" key="4">
    <source>
        <dbReference type="ARBA" id="ARBA00022989"/>
    </source>
</evidence>
<dbReference type="PANTHER" id="PTHR31815">
    <property type="entry name" value="AGAP005329-PA"/>
    <property type="match status" value="1"/>
</dbReference>
<dbReference type="KEGG" id="vde:111245994"/>
<name>A0A7M7JTD3_VARDE</name>
<dbReference type="Proteomes" id="UP000594260">
    <property type="component" value="Unplaced"/>
</dbReference>
<feature type="compositionally biased region" description="Basic and acidic residues" evidence="6">
    <location>
        <begin position="460"/>
        <end position="471"/>
    </location>
</feature>
<feature type="transmembrane region" description="Helical" evidence="7">
    <location>
        <begin position="187"/>
        <end position="208"/>
    </location>
</feature>
<keyword evidence="9" id="KW-1185">Reference proteome</keyword>
<evidence type="ECO:0000313" key="9">
    <source>
        <dbReference type="Proteomes" id="UP000594260"/>
    </source>
</evidence>
<evidence type="ECO:0000256" key="7">
    <source>
        <dbReference type="SAM" id="Phobius"/>
    </source>
</evidence>
<comment type="subcellular location">
    <subcellularLocation>
        <location evidence="1">Membrane</location>
        <topology evidence="1">Multi-pass membrane protein</topology>
    </subcellularLocation>
</comment>
<evidence type="ECO:0000256" key="1">
    <source>
        <dbReference type="ARBA" id="ARBA00004141"/>
    </source>
</evidence>
<feature type="region of interest" description="Disordered" evidence="6">
    <location>
        <begin position="801"/>
        <end position="843"/>
    </location>
</feature>
<feature type="compositionally biased region" description="Polar residues" evidence="6">
    <location>
        <begin position="801"/>
        <end position="814"/>
    </location>
</feature>
<dbReference type="InterPro" id="IPR018787">
    <property type="entry name" value="DUF2371_TMEM200"/>
</dbReference>
<organism evidence="8 9">
    <name type="scientific">Varroa destructor</name>
    <name type="common">Honeybee mite</name>
    <dbReference type="NCBI Taxonomy" id="109461"/>
    <lineage>
        <taxon>Eukaryota</taxon>
        <taxon>Metazoa</taxon>
        <taxon>Ecdysozoa</taxon>
        <taxon>Arthropoda</taxon>
        <taxon>Chelicerata</taxon>
        <taxon>Arachnida</taxon>
        <taxon>Acari</taxon>
        <taxon>Parasitiformes</taxon>
        <taxon>Mesostigmata</taxon>
        <taxon>Gamasina</taxon>
        <taxon>Dermanyssoidea</taxon>
        <taxon>Varroidae</taxon>
        <taxon>Varroa</taxon>
    </lineage>
</organism>
<dbReference type="GO" id="GO:0016020">
    <property type="term" value="C:membrane"/>
    <property type="evidence" value="ECO:0007669"/>
    <property type="project" value="UniProtKB-SubCell"/>
</dbReference>
<keyword evidence="4 7" id="KW-1133">Transmembrane helix</keyword>
<keyword evidence="3 7" id="KW-0812">Transmembrane</keyword>
<comment type="similarity">
    <text evidence="2">Belongs to the TMEM200 family.</text>
</comment>
<dbReference type="AlphaFoldDB" id="A0A7M7JTD3"/>
<feature type="region of interest" description="Disordered" evidence="6">
    <location>
        <begin position="459"/>
        <end position="479"/>
    </location>
</feature>
<feature type="compositionally biased region" description="Low complexity" evidence="6">
    <location>
        <begin position="635"/>
        <end position="647"/>
    </location>
</feature>
<proteinExistence type="inferred from homology"/>
<dbReference type="PANTHER" id="PTHR31815:SF1">
    <property type="entry name" value="TRANSMEMBRANE PROTEIN 200C"/>
    <property type="match status" value="1"/>
</dbReference>
<dbReference type="GeneID" id="111245994"/>
<feature type="compositionally biased region" description="Low complexity" evidence="6">
    <location>
        <begin position="305"/>
        <end position="319"/>
    </location>
</feature>
<feature type="compositionally biased region" description="Polar residues" evidence="6">
    <location>
        <begin position="35"/>
        <end position="44"/>
    </location>
</feature>